<evidence type="ECO:0000313" key="13">
    <source>
        <dbReference type="EMBL" id="ACZ40992.1"/>
    </source>
</evidence>
<comment type="subunit">
    <text evidence="11">F-type ATPases have 2 components, CF(1) - the catalytic core - and CF(0) - the membrane proton channel. CF(1) has five subunits: alpha(3), beta(3), gamma(1), delta(1), epsilon(1). CF(0) has three main subunits: a(1), b(2) and c(9-12). The alpha and beta chains form an alternating ring which encloses part of the gamma chain. CF(1) is attached to CF(0) by a central stalk formed by the gamma and epsilon chains, while a peripheral stalk is formed by the delta and b chains.</text>
</comment>
<sequence length="284" mass="30306">MPLMLAEQRVGGLARILAQEEEHGKGLLGTPFHQPTLAPETLFHIGPIPVTNSMLMTLIVVVALSIAAIWLSRGLSLVPSKRQNFLEAIVELLDNLVQTTAGRTAGRAILPLIGTLFIYILVANWASLLPGVGTITWHTEHGDVPLLRAPNADLNMTLAMAIVTIVVVQIAGVAAHGVGGHFKEYLNPMHLIDELARVISLSVRLFANVFGGEVLLTVMLALSFLGAIAIIPVVIPMAFMGLEMFIGLIQALVFSLLSLIYITLAVAGHGHPADAEDAESATHH</sequence>
<feature type="transmembrane region" description="Helical" evidence="11">
    <location>
        <begin position="116"/>
        <end position="138"/>
    </location>
</feature>
<evidence type="ECO:0000313" key="14">
    <source>
        <dbReference type="Proteomes" id="UP000000323"/>
    </source>
</evidence>
<comment type="subcellular location">
    <subcellularLocation>
        <location evidence="11 12">Cell membrane</location>
        <topology evidence="11 12">Multi-pass membrane protein</topology>
    </subcellularLocation>
    <subcellularLocation>
        <location evidence="1">Membrane</location>
        <topology evidence="1">Multi-pass membrane protein</topology>
    </subcellularLocation>
</comment>
<evidence type="ECO:0000256" key="3">
    <source>
        <dbReference type="ARBA" id="ARBA00022448"/>
    </source>
</evidence>
<dbReference type="HOGENOM" id="CLU_041018_2_1_0"/>
<dbReference type="InterPro" id="IPR023011">
    <property type="entry name" value="ATP_synth_F0_asu_AS"/>
</dbReference>
<evidence type="ECO:0000256" key="10">
    <source>
        <dbReference type="ARBA" id="ARBA00023310"/>
    </source>
</evidence>
<dbReference type="SUPFAM" id="SSF81336">
    <property type="entry name" value="F1F0 ATP synthase subunit A"/>
    <property type="match status" value="1"/>
</dbReference>
<dbReference type="GO" id="GO:0045259">
    <property type="term" value="C:proton-transporting ATP synthase complex"/>
    <property type="evidence" value="ECO:0007669"/>
    <property type="project" value="UniProtKB-KW"/>
</dbReference>
<accession>D1CDI6</accession>
<evidence type="ECO:0000256" key="8">
    <source>
        <dbReference type="ARBA" id="ARBA00023065"/>
    </source>
</evidence>
<dbReference type="GO" id="GO:0005886">
    <property type="term" value="C:plasma membrane"/>
    <property type="evidence" value="ECO:0007669"/>
    <property type="project" value="UniProtKB-SubCell"/>
</dbReference>
<keyword evidence="9 11" id="KW-0472">Membrane</keyword>
<keyword evidence="10 11" id="KW-0066">ATP synthesis</keyword>
<dbReference type="OrthoDB" id="9809130at2"/>
<comment type="function">
    <text evidence="11 12">Key component of the proton channel; it plays a direct role in the translocation of protons across the membrane.</text>
</comment>
<evidence type="ECO:0000256" key="4">
    <source>
        <dbReference type="ARBA" id="ARBA00022547"/>
    </source>
</evidence>
<evidence type="ECO:0000256" key="11">
    <source>
        <dbReference type="HAMAP-Rule" id="MF_01393"/>
    </source>
</evidence>
<proteinExistence type="inferred from homology"/>
<dbReference type="GO" id="GO:0046933">
    <property type="term" value="F:proton-transporting ATP synthase activity, rotational mechanism"/>
    <property type="evidence" value="ECO:0007669"/>
    <property type="project" value="UniProtKB-UniRule"/>
</dbReference>
<dbReference type="EMBL" id="CP001825">
    <property type="protein sequence ID" value="ACZ40992.1"/>
    <property type="molecule type" value="Genomic_DNA"/>
</dbReference>
<evidence type="ECO:0000256" key="7">
    <source>
        <dbReference type="ARBA" id="ARBA00022989"/>
    </source>
</evidence>
<dbReference type="InterPro" id="IPR000568">
    <property type="entry name" value="ATP_synth_F0_asu"/>
</dbReference>
<dbReference type="Pfam" id="PF00119">
    <property type="entry name" value="ATP-synt_A"/>
    <property type="match status" value="1"/>
</dbReference>
<feature type="transmembrane region" description="Helical" evidence="11">
    <location>
        <begin position="158"/>
        <end position="179"/>
    </location>
</feature>
<name>D1CDI6_THET1</name>
<evidence type="ECO:0000256" key="9">
    <source>
        <dbReference type="ARBA" id="ARBA00023136"/>
    </source>
</evidence>
<dbReference type="NCBIfam" id="TIGR01131">
    <property type="entry name" value="ATP_synt_6_or_A"/>
    <property type="match status" value="1"/>
</dbReference>
<feature type="transmembrane region" description="Helical" evidence="11">
    <location>
        <begin position="245"/>
        <end position="267"/>
    </location>
</feature>
<gene>
    <name evidence="11" type="primary">atpB</name>
    <name evidence="13" type="ordered locus">Tter_0069</name>
</gene>
<evidence type="ECO:0000256" key="12">
    <source>
        <dbReference type="RuleBase" id="RU000483"/>
    </source>
</evidence>
<keyword evidence="6 11" id="KW-0375">Hydrogen ion transport</keyword>
<feature type="transmembrane region" description="Helical" evidence="11">
    <location>
        <begin position="53"/>
        <end position="72"/>
    </location>
</feature>
<keyword evidence="7 11" id="KW-1133">Transmembrane helix</keyword>
<keyword evidence="3 11" id="KW-0813">Transport</keyword>
<dbReference type="Gene3D" id="1.20.120.220">
    <property type="entry name" value="ATP synthase, F0 complex, subunit A"/>
    <property type="match status" value="1"/>
</dbReference>
<keyword evidence="11" id="KW-1003">Cell membrane</keyword>
<dbReference type="Proteomes" id="UP000000323">
    <property type="component" value="Chromosome 1"/>
</dbReference>
<dbReference type="PROSITE" id="PS00449">
    <property type="entry name" value="ATPASE_A"/>
    <property type="match status" value="1"/>
</dbReference>
<dbReference type="PANTHER" id="PTHR42823:SF3">
    <property type="entry name" value="ATP SYNTHASE SUBUNIT A, CHLOROPLASTIC"/>
    <property type="match status" value="1"/>
</dbReference>
<comment type="similarity">
    <text evidence="2 11 12">Belongs to the ATPase A chain family.</text>
</comment>
<evidence type="ECO:0000256" key="1">
    <source>
        <dbReference type="ARBA" id="ARBA00004141"/>
    </source>
</evidence>
<dbReference type="STRING" id="525904.Tter_0069"/>
<keyword evidence="4 11" id="KW-0138">CF(0)</keyword>
<dbReference type="KEGG" id="ttr:Tter_0069"/>
<keyword evidence="5 11" id="KW-0812">Transmembrane</keyword>
<dbReference type="InterPro" id="IPR035908">
    <property type="entry name" value="F0_ATP_A_sf"/>
</dbReference>
<reference evidence="14" key="1">
    <citation type="journal article" date="2010" name="Stand. Genomic Sci.">
        <title>Complete genome sequence of 'Thermobaculum terrenum' type strain (YNP1).</title>
        <authorList>
            <person name="Kiss H."/>
            <person name="Cleland D."/>
            <person name="Lapidus A."/>
            <person name="Lucas S."/>
            <person name="Glavina Del Rio T."/>
            <person name="Nolan M."/>
            <person name="Tice H."/>
            <person name="Han C."/>
            <person name="Goodwin L."/>
            <person name="Pitluck S."/>
            <person name="Liolios K."/>
            <person name="Ivanova N."/>
            <person name="Mavromatis K."/>
            <person name="Ovchinnikova G."/>
            <person name="Pati A."/>
            <person name="Chen A."/>
            <person name="Palaniappan K."/>
            <person name="Land M."/>
            <person name="Hauser L."/>
            <person name="Chang Y."/>
            <person name="Jeffries C."/>
            <person name="Lu M."/>
            <person name="Brettin T."/>
            <person name="Detter J."/>
            <person name="Goker M."/>
            <person name="Tindall B."/>
            <person name="Beck B."/>
            <person name="McDermott T."/>
            <person name="Woyke T."/>
            <person name="Bristow J."/>
            <person name="Eisen J."/>
            <person name="Markowitz V."/>
            <person name="Hugenholtz P."/>
            <person name="Kyrpides N."/>
            <person name="Klenk H."/>
            <person name="Cheng J."/>
        </authorList>
    </citation>
    <scope>NUCLEOTIDE SEQUENCE [LARGE SCALE GENOMIC DNA]</scope>
    <source>
        <strain evidence="14">ATCC BAA-798 / YNP1</strain>
    </source>
</reference>
<dbReference type="GO" id="GO:0042777">
    <property type="term" value="P:proton motive force-driven plasma membrane ATP synthesis"/>
    <property type="evidence" value="ECO:0007669"/>
    <property type="project" value="TreeGrafter"/>
</dbReference>
<dbReference type="HAMAP" id="MF_01393">
    <property type="entry name" value="ATP_synth_a_bact"/>
    <property type="match status" value="1"/>
</dbReference>
<dbReference type="PANTHER" id="PTHR42823">
    <property type="entry name" value="ATP SYNTHASE SUBUNIT A, CHLOROPLASTIC"/>
    <property type="match status" value="1"/>
</dbReference>
<dbReference type="InterPro" id="IPR045082">
    <property type="entry name" value="ATP_syn_F0_a_bact/chloroplast"/>
</dbReference>
<evidence type="ECO:0000256" key="2">
    <source>
        <dbReference type="ARBA" id="ARBA00006810"/>
    </source>
</evidence>
<evidence type="ECO:0000256" key="5">
    <source>
        <dbReference type="ARBA" id="ARBA00022692"/>
    </source>
</evidence>
<dbReference type="PRINTS" id="PR00123">
    <property type="entry name" value="ATPASEA"/>
</dbReference>
<keyword evidence="8 11" id="KW-0406">Ion transport</keyword>
<dbReference type="AlphaFoldDB" id="D1CDI6"/>
<dbReference type="CDD" id="cd00310">
    <property type="entry name" value="ATP-synt_Fo_a_6"/>
    <property type="match status" value="1"/>
</dbReference>
<dbReference type="eggNOG" id="COG0356">
    <property type="taxonomic scope" value="Bacteria"/>
</dbReference>
<evidence type="ECO:0000256" key="6">
    <source>
        <dbReference type="ARBA" id="ARBA00022781"/>
    </source>
</evidence>
<feature type="transmembrane region" description="Helical" evidence="11">
    <location>
        <begin position="214"/>
        <end position="239"/>
    </location>
</feature>
<organism evidence="13 14">
    <name type="scientific">Thermobaculum terrenum (strain ATCC BAA-798 / CCMEE 7001 / YNP1)</name>
    <dbReference type="NCBI Taxonomy" id="525904"/>
    <lineage>
        <taxon>Bacteria</taxon>
        <taxon>Bacillati</taxon>
        <taxon>Chloroflexota</taxon>
        <taxon>Chloroflexia</taxon>
        <taxon>Candidatus Thermobaculales</taxon>
        <taxon>Candidatus Thermobaculaceae</taxon>
        <taxon>Thermobaculum</taxon>
    </lineage>
</organism>
<protein>
    <recommendedName>
        <fullName evidence="11 12">ATP synthase subunit a</fullName>
    </recommendedName>
    <alternativeName>
        <fullName evidence="11">ATP synthase F0 sector subunit a</fullName>
    </alternativeName>
    <alternativeName>
        <fullName evidence="11">F-ATPase subunit 6</fullName>
    </alternativeName>
</protein>
<keyword evidence="14" id="KW-1185">Reference proteome</keyword>